<feature type="transmembrane region" description="Helical" evidence="2">
    <location>
        <begin position="92"/>
        <end position="113"/>
    </location>
</feature>
<feature type="transmembrane region" description="Helical" evidence="2">
    <location>
        <begin position="148"/>
        <end position="165"/>
    </location>
</feature>
<organism evidence="5 6">
    <name type="scientific">Dioszegia hungarica</name>
    <dbReference type="NCBI Taxonomy" id="4972"/>
    <lineage>
        <taxon>Eukaryota</taxon>
        <taxon>Fungi</taxon>
        <taxon>Dikarya</taxon>
        <taxon>Basidiomycota</taxon>
        <taxon>Agaricomycotina</taxon>
        <taxon>Tremellomycetes</taxon>
        <taxon>Tremellales</taxon>
        <taxon>Bulleribasidiaceae</taxon>
        <taxon>Dioszegia</taxon>
    </lineage>
</organism>
<dbReference type="Pfam" id="PF00892">
    <property type="entry name" value="EamA"/>
    <property type="match status" value="1"/>
</dbReference>
<sequence>MSSLIQRYSGALLALMASLTFTIMDAVAQNCMRRGLSPGQVIFCRALGTVPLLTLHVHMRQPSTFAQLDPRTRVTSDDESNDGTLLQRRPALAARLIWVRSVLTSVGLCLAFASMDRIAITELITVFSSRAYLIGILCWIFLKEVFGWRLRVAAVTCGFAVILVVQPPFIFGNGVSEDQASRTTGFLFSLAFLGVTTVEVVVLRYLGPGPDPLIMTLAYLITCLLVSPCFILSTGEQLGSILDWQICLDIVILAVLGLIGQMSVVLATQQGTGATVSVAMYAQVPLAVLIQSIFIGEPPGILQILGMATIVGFGVWAIVAESNEREQAKEASAEEEGGYALLPPGSEDAIVTCSGSRVAK</sequence>
<keyword evidence="3" id="KW-0732">Signal</keyword>
<dbReference type="InterPro" id="IPR000620">
    <property type="entry name" value="EamA_dom"/>
</dbReference>
<keyword evidence="2" id="KW-1133">Transmembrane helix</keyword>
<accession>A0AA38HED1</accession>
<evidence type="ECO:0000256" key="1">
    <source>
        <dbReference type="SAM" id="MobiDB-lite"/>
    </source>
</evidence>
<protein>
    <recommendedName>
        <fullName evidence="4">EamA domain-containing protein</fullName>
    </recommendedName>
</protein>
<dbReference type="RefSeq" id="XP_052947461.1">
    <property type="nucleotide sequence ID" value="XM_053092521.1"/>
</dbReference>
<evidence type="ECO:0000256" key="2">
    <source>
        <dbReference type="SAM" id="Phobius"/>
    </source>
</evidence>
<feature type="transmembrane region" description="Helical" evidence="2">
    <location>
        <begin position="301"/>
        <end position="319"/>
    </location>
</feature>
<gene>
    <name evidence="5" type="ORF">MKK02DRAFT_43610</name>
</gene>
<dbReference type="InterPro" id="IPR037185">
    <property type="entry name" value="EmrE-like"/>
</dbReference>
<reference evidence="5" key="1">
    <citation type="journal article" date="2022" name="G3 (Bethesda)">
        <title>High quality genome of the basidiomycete yeast Dioszegia hungarica PDD-24b-2 isolated from cloud water.</title>
        <authorList>
            <person name="Jarrige D."/>
            <person name="Haridas S."/>
            <person name="Bleykasten-Grosshans C."/>
            <person name="Joly M."/>
            <person name="Nadalig T."/>
            <person name="Sancelme M."/>
            <person name="Vuilleumier S."/>
            <person name="Grigoriev I.V."/>
            <person name="Amato P."/>
            <person name="Bringel F."/>
        </authorList>
    </citation>
    <scope>NUCLEOTIDE SEQUENCE</scope>
    <source>
        <strain evidence="5">PDD-24b-2</strain>
    </source>
</reference>
<keyword evidence="6" id="KW-1185">Reference proteome</keyword>
<dbReference type="PANTHER" id="PTHR22911">
    <property type="entry name" value="ACYL-MALONYL CONDENSING ENZYME-RELATED"/>
    <property type="match status" value="1"/>
</dbReference>
<feature type="region of interest" description="Disordered" evidence="1">
    <location>
        <begin position="327"/>
        <end position="346"/>
    </location>
</feature>
<comment type="caution">
    <text evidence="5">The sequence shown here is derived from an EMBL/GenBank/DDBJ whole genome shotgun (WGS) entry which is preliminary data.</text>
</comment>
<dbReference type="GO" id="GO:0016020">
    <property type="term" value="C:membrane"/>
    <property type="evidence" value="ECO:0007669"/>
    <property type="project" value="InterPro"/>
</dbReference>
<feature type="transmembrane region" description="Helical" evidence="2">
    <location>
        <begin position="120"/>
        <end position="142"/>
    </location>
</feature>
<feature type="domain" description="EamA" evidence="4">
    <location>
        <begin position="9"/>
        <end position="165"/>
    </location>
</feature>
<evidence type="ECO:0000313" key="6">
    <source>
        <dbReference type="Proteomes" id="UP001164286"/>
    </source>
</evidence>
<dbReference type="SUPFAM" id="SSF103481">
    <property type="entry name" value="Multidrug resistance efflux transporter EmrE"/>
    <property type="match status" value="2"/>
</dbReference>
<evidence type="ECO:0000313" key="5">
    <source>
        <dbReference type="EMBL" id="KAI9637684.1"/>
    </source>
</evidence>
<feature type="transmembrane region" description="Helical" evidence="2">
    <location>
        <begin position="213"/>
        <end position="234"/>
    </location>
</feature>
<dbReference type="Proteomes" id="UP001164286">
    <property type="component" value="Unassembled WGS sequence"/>
</dbReference>
<evidence type="ECO:0000256" key="3">
    <source>
        <dbReference type="SAM" id="SignalP"/>
    </source>
</evidence>
<evidence type="ECO:0000259" key="4">
    <source>
        <dbReference type="Pfam" id="PF00892"/>
    </source>
</evidence>
<keyword evidence="2" id="KW-0812">Transmembrane</keyword>
<feature type="transmembrane region" description="Helical" evidence="2">
    <location>
        <begin position="186"/>
        <end position="207"/>
    </location>
</feature>
<feature type="transmembrane region" description="Helical" evidence="2">
    <location>
        <begin position="274"/>
        <end position="294"/>
    </location>
</feature>
<name>A0AA38HED1_9TREE</name>
<feature type="transmembrane region" description="Helical" evidence="2">
    <location>
        <begin position="246"/>
        <end position="268"/>
    </location>
</feature>
<dbReference type="PANTHER" id="PTHR22911:SF135">
    <property type="entry name" value="BLR4310 PROTEIN"/>
    <property type="match status" value="1"/>
</dbReference>
<dbReference type="AlphaFoldDB" id="A0AA38HED1"/>
<proteinExistence type="predicted"/>
<dbReference type="GeneID" id="77731726"/>
<dbReference type="EMBL" id="JAKWFO010000004">
    <property type="protein sequence ID" value="KAI9637684.1"/>
    <property type="molecule type" value="Genomic_DNA"/>
</dbReference>
<keyword evidence="2" id="KW-0472">Membrane</keyword>
<feature type="chain" id="PRO_5041226066" description="EamA domain-containing protein" evidence="3">
    <location>
        <begin position="29"/>
        <end position="360"/>
    </location>
</feature>
<feature type="signal peptide" evidence="3">
    <location>
        <begin position="1"/>
        <end position="28"/>
    </location>
</feature>